<feature type="region of interest" description="Disordered" evidence="1">
    <location>
        <begin position="129"/>
        <end position="150"/>
    </location>
</feature>
<reference evidence="3" key="1">
    <citation type="submission" date="2019-08" db="EMBL/GenBank/DDBJ databases">
        <title>Limnoglobus roseus gen. nov., sp. nov., a novel freshwater planctomycete with a giant genome from the family Gemmataceae.</title>
        <authorList>
            <person name="Kulichevskaya I.S."/>
            <person name="Naumoff D.G."/>
            <person name="Miroshnikov K."/>
            <person name="Ivanova A."/>
            <person name="Philippov D.A."/>
            <person name="Hakobyan A."/>
            <person name="Rijpstra I.C."/>
            <person name="Sinninghe Damste J.S."/>
            <person name="Liesack W."/>
            <person name="Dedysh S.N."/>
        </authorList>
    </citation>
    <scope>NUCLEOTIDE SEQUENCE [LARGE SCALE GENOMIC DNA]</scope>
    <source>
        <strain evidence="3">PX52</strain>
    </source>
</reference>
<protein>
    <submittedName>
        <fullName evidence="2">Uncharacterized protein</fullName>
    </submittedName>
</protein>
<name>A0A5C1ADI8_9BACT</name>
<feature type="compositionally biased region" description="Basic and acidic residues" evidence="1">
    <location>
        <begin position="141"/>
        <end position="150"/>
    </location>
</feature>
<dbReference type="Proteomes" id="UP000324974">
    <property type="component" value="Chromosome"/>
</dbReference>
<keyword evidence="3" id="KW-1185">Reference proteome</keyword>
<evidence type="ECO:0000256" key="1">
    <source>
        <dbReference type="SAM" id="MobiDB-lite"/>
    </source>
</evidence>
<gene>
    <name evidence="2" type="ORF">PX52LOC_03740</name>
</gene>
<dbReference type="AlphaFoldDB" id="A0A5C1ADI8"/>
<proteinExistence type="predicted"/>
<evidence type="ECO:0000313" key="2">
    <source>
        <dbReference type="EMBL" id="QEL16770.1"/>
    </source>
</evidence>
<dbReference type="EMBL" id="CP042425">
    <property type="protein sequence ID" value="QEL16770.1"/>
    <property type="molecule type" value="Genomic_DNA"/>
</dbReference>
<accession>A0A5C1ADI8</accession>
<sequence length="150" mass="16379">MQTLSQTLPAVTNAQVGLPKANVSPPSTDGRPSLRNKEMLTELLSRICALQKGYGKTQAELETLVEGFSWALVGYPMSDVNLAFQAYIVTQSDIPAPADIIKLIRSNKQSDEATPPTVSQLLEYRSRGIPLSPKQQADLQEYERSGAHHG</sequence>
<dbReference type="KEGG" id="lrs:PX52LOC_03740"/>
<evidence type="ECO:0000313" key="3">
    <source>
        <dbReference type="Proteomes" id="UP000324974"/>
    </source>
</evidence>
<organism evidence="2 3">
    <name type="scientific">Limnoglobus roseus</name>
    <dbReference type="NCBI Taxonomy" id="2598579"/>
    <lineage>
        <taxon>Bacteria</taxon>
        <taxon>Pseudomonadati</taxon>
        <taxon>Planctomycetota</taxon>
        <taxon>Planctomycetia</taxon>
        <taxon>Gemmatales</taxon>
        <taxon>Gemmataceae</taxon>
        <taxon>Limnoglobus</taxon>
    </lineage>
</organism>